<dbReference type="CDD" id="cd16917">
    <property type="entry name" value="HATPase_UhpB-NarQ-NarX-like"/>
    <property type="match status" value="1"/>
</dbReference>
<keyword evidence="12" id="KW-1185">Reference proteome</keyword>
<evidence type="ECO:0000256" key="5">
    <source>
        <dbReference type="ARBA" id="ARBA00022741"/>
    </source>
</evidence>
<keyword evidence="9" id="KW-0472">Membrane</keyword>
<evidence type="ECO:0000313" key="12">
    <source>
        <dbReference type="Proteomes" id="UP001523369"/>
    </source>
</evidence>
<comment type="catalytic activity">
    <reaction evidence="1">
        <text>ATP + protein L-histidine = ADP + protein N-phospho-L-histidine.</text>
        <dbReference type="EC" id="2.7.13.3"/>
    </reaction>
</comment>
<evidence type="ECO:0000256" key="9">
    <source>
        <dbReference type="SAM" id="Phobius"/>
    </source>
</evidence>
<keyword evidence="8" id="KW-0902">Two-component regulatory system</keyword>
<dbReference type="EC" id="2.7.13.3" evidence="2"/>
<evidence type="ECO:0000256" key="4">
    <source>
        <dbReference type="ARBA" id="ARBA00022679"/>
    </source>
</evidence>
<proteinExistence type="predicted"/>
<evidence type="ECO:0000256" key="7">
    <source>
        <dbReference type="ARBA" id="ARBA00022840"/>
    </source>
</evidence>
<dbReference type="InterPro" id="IPR036890">
    <property type="entry name" value="HATPase_C_sf"/>
</dbReference>
<evidence type="ECO:0000313" key="11">
    <source>
        <dbReference type="EMBL" id="MCO8270523.1"/>
    </source>
</evidence>
<dbReference type="PANTHER" id="PTHR24421:SF10">
    <property type="entry name" value="NITRATE_NITRITE SENSOR PROTEIN NARQ"/>
    <property type="match status" value="1"/>
</dbReference>
<dbReference type="InterPro" id="IPR050482">
    <property type="entry name" value="Sensor_HK_TwoCompSys"/>
</dbReference>
<comment type="caution">
    <text evidence="11">The sequence shown here is derived from an EMBL/GenBank/DDBJ whole genome shotgun (WGS) entry which is preliminary data.</text>
</comment>
<dbReference type="Pfam" id="PF23539">
    <property type="entry name" value="DUF7134"/>
    <property type="match status" value="1"/>
</dbReference>
<keyword evidence="9" id="KW-1133">Transmembrane helix</keyword>
<feature type="transmembrane region" description="Helical" evidence="9">
    <location>
        <begin position="114"/>
        <end position="142"/>
    </location>
</feature>
<reference evidence="11 12" key="1">
    <citation type="submission" date="2022-06" db="EMBL/GenBank/DDBJ databases">
        <title>New Species of the Genus Actinoplanes, ActinopZanes ferrugineus.</title>
        <authorList>
            <person name="Ding P."/>
        </authorList>
    </citation>
    <scope>NUCLEOTIDE SEQUENCE [LARGE SCALE GENOMIC DNA]</scope>
    <source>
        <strain evidence="11 12">TRM88003</strain>
    </source>
</reference>
<evidence type="ECO:0000256" key="2">
    <source>
        <dbReference type="ARBA" id="ARBA00012438"/>
    </source>
</evidence>
<evidence type="ECO:0000256" key="3">
    <source>
        <dbReference type="ARBA" id="ARBA00022553"/>
    </source>
</evidence>
<dbReference type="InterPro" id="IPR011712">
    <property type="entry name" value="Sig_transdc_His_kin_sub3_dim/P"/>
</dbReference>
<feature type="domain" description="Histidine kinase/HSP90-like ATPase" evidence="10">
    <location>
        <begin position="275"/>
        <end position="367"/>
    </location>
</feature>
<evidence type="ECO:0000256" key="8">
    <source>
        <dbReference type="ARBA" id="ARBA00023012"/>
    </source>
</evidence>
<keyword evidence="3" id="KW-0597">Phosphoprotein</keyword>
<dbReference type="RefSeq" id="WP_253236659.1">
    <property type="nucleotide sequence ID" value="NZ_JAMYJR010000006.1"/>
</dbReference>
<organism evidence="11 12">
    <name type="scientific">Paractinoplanes aksuensis</name>
    <dbReference type="NCBI Taxonomy" id="2939490"/>
    <lineage>
        <taxon>Bacteria</taxon>
        <taxon>Bacillati</taxon>
        <taxon>Actinomycetota</taxon>
        <taxon>Actinomycetes</taxon>
        <taxon>Micromonosporales</taxon>
        <taxon>Micromonosporaceae</taxon>
        <taxon>Paractinoplanes</taxon>
    </lineage>
</organism>
<feature type="transmembrane region" description="Helical" evidence="9">
    <location>
        <begin position="68"/>
        <end position="94"/>
    </location>
</feature>
<evidence type="ECO:0000256" key="1">
    <source>
        <dbReference type="ARBA" id="ARBA00000085"/>
    </source>
</evidence>
<dbReference type="Gene3D" id="3.30.565.10">
    <property type="entry name" value="Histidine kinase-like ATPase, C-terminal domain"/>
    <property type="match status" value="1"/>
</dbReference>
<evidence type="ECO:0000259" key="10">
    <source>
        <dbReference type="SMART" id="SM00387"/>
    </source>
</evidence>
<name>A0ABT1DJ74_9ACTN</name>
<dbReference type="InterPro" id="IPR055558">
    <property type="entry name" value="DUF7134"/>
</dbReference>
<evidence type="ECO:0000256" key="6">
    <source>
        <dbReference type="ARBA" id="ARBA00022777"/>
    </source>
</evidence>
<gene>
    <name evidence="11" type="ORF">M1L60_07925</name>
</gene>
<dbReference type="SMART" id="SM00387">
    <property type="entry name" value="HATPase_c"/>
    <property type="match status" value="1"/>
</dbReference>
<keyword evidence="9" id="KW-0812">Transmembrane</keyword>
<accession>A0ABT1DJ74</accession>
<dbReference type="PANTHER" id="PTHR24421">
    <property type="entry name" value="NITRATE/NITRITE SENSOR PROTEIN NARX-RELATED"/>
    <property type="match status" value="1"/>
</dbReference>
<dbReference type="GO" id="GO:0016301">
    <property type="term" value="F:kinase activity"/>
    <property type="evidence" value="ECO:0007669"/>
    <property type="project" value="UniProtKB-KW"/>
</dbReference>
<protein>
    <recommendedName>
        <fullName evidence="2">histidine kinase</fullName>
        <ecNumber evidence="2">2.7.13.3</ecNumber>
    </recommendedName>
</protein>
<keyword evidence="6 11" id="KW-0418">Kinase</keyword>
<sequence>MWWRSRWRPPVVDALLAVALAAVCILQGLDDELGRWRPFDLPAMVLSALATLPVAVRRRAPVAVLLTCYGFWVWQILLGYNPVVSTYGVLLAMYTVAATQPRRITAALLAVNPVIWIVTGFTTGFASPAGVLLTGLAVPAVIAKVGDSARRLAAANEARARQAVTEERLRIARELHDVVAHHMSVVAVQAGLARYVLRTDPPTAEAALSTVLSTSAEALGEMRRVLSLLRAGEEPEDDAPAPGLPGLLALIDRVRAAGVPVEMRITGEPRVLPPGLDLCVHRIVQEGLTNVLKHAAPATATVTVGYGHDQVEVTVRDDGAPTAGHRSPGGQGLIGMRERALLYGGTLTAAPRPGEGFEVRLTLPIPEGDRRAR</sequence>
<keyword evidence="7" id="KW-0067">ATP-binding</keyword>
<dbReference type="Pfam" id="PF02518">
    <property type="entry name" value="HATPase_c"/>
    <property type="match status" value="1"/>
</dbReference>
<dbReference type="Gene3D" id="1.20.5.1930">
    <property type="match status" value="1"/>
</dbReference>
<keyword evidence="4" id="KW-0808">Transferase</keyword>
<dbReference type="Proteomes" id="UP001523369">
    <property type="component" value="Unassembled WGS sequence"/>
</dbReference>
<keyword evidence="5" id="KW-0547">Nucleotide-binding</keyword>
<dbReference type="EMBL" id="JAMYJR010000006">
    <property type="protein sequence ID" value="MCO8270523.1"/>
    <property type="molecule type" value="Genomic_DNA"/>
</dbReference>
<dbReference type="SUPFAM" id="SSF55874">
    <property type="entry name" value="ATPase domain of HSP90 chaperone/DNA topoisomerase II/histidine kinase"/>
    <property type="match status" value="1"/>
</dbReference>
<dbReference type="Pfam" id="PF07730">
    <property type="entry name" value="HisKA_3"/>
    <property type="match status" value="1"/>
</dbReference>
<dbReference type="InterPro" id="IPR003594">
    <property type="entry name" value="HATPase_dom"/>
</dbReference>